<dbReference type="GO" id="GO:0043565">
    <property type="term" value="F:sequence-specific DNA binding"/>
    <property type="evidence" value="ECO:0007669"/>
    <property type="project" value="InterPro"/>
</dbReference>
<keyword evidence="6" id="KW-1185">Reference proteome</keyword>
<evidence type="ECO:0000256" key="1">
    <source>
        <dbReference type="ARBA" id="ARBA00023015"/>
    </source>
</evidence>
<sequence length="212" mass="23437">MSAHPMQADISMAHVLPPPDAHRLLIKNMVCPQCIRVVGEELAALGLQVHRVALGEADVSMPNGAAPDYDAIRTSLQEAGFELLEDPRAQLVDRIKTLLVALIHYPPPGPRLLNYSAYLVEHLGKDYHYLSHLFSASEGLTIEKFIIRQKVERAKELIGYGELSMAEVAQQLGYSSPAHLSRQFRQVTGLTPTEFQKLGPASHARRSLDSLI</sequence>
<dbReference type="PANTHER" id="PTHR43280:SF2">
    <property type="entry name" value="HTH-TYPE TRANSCRIPTIONAL REGULATOR EXSA"/>
    <property type="match status" value="1"/>
</dbReference>
<dbReference type="PROSITE" id="PS00041">
    <property type="entry name" value="HTH_ARAC_FAMILY_1"/>
    <property type="match status" value="1"/>
</dbReference>
<name>A0A1M6ZZE3_9BACT</name>
<dbReference type="Gene3D" id="1.10.10.60">
    <property type="entry name" value="Homeodomain-like"/>
    <property type="match status" value="1"/>
</dbReference>
<dbReference type="Pfam" id="PF12833">
    <property type="entry name" value="HTH_18"/>
    <property type="match status" value="1"/>
</dbReference>
<keyword evidence="3" id="KW-0804">Transcription</keyword>
<dbReference type="AlphaFoldDB" id="A0A1M6ZZE3"/>
<dbReference type="PANTHER" id="PTHR43280">
    <property type="entry name" value="ARAC-FAMILY TRANSCRIPTIONAL REGULATOR"/>
    <property type="match status" value="1"/>
</dbReference>
<dbReference type="InterPro" id="IPR018062">
    <property type="entry name" value="HTH_AraC-typ_CS"/>
</dbReference>
<dbReference type="InterPro" id="IPR018060">
    <property type="entry name" value="HTH_AraC"/>
</dbReference>
<dbReference type="GO" id="GO:0003700">
    <property type="term" value="F:DNA-binding transcription factor activity"/>
    <property type="evidence" value="ECO:0007669"/>
    <property type="project" value="InterPro"/>
</dbReference>
<evidence type="ECO:0000256" key="3">
    <source>
        <dbReference type="ARBA" id="ARBA00023163"/>
    </source>
</evidence>
<dbReference type="SUPFAM" id="SSF46689">
    <property type="entry name" value="Homeodomain-like"/>
    <property type="match status" value="1"/>
</dbReference>
<dbReference type="EMBL" id="FRAS01000013">
    <property type="protein sequence ID" value="SHL35861.1"/>
    <property type="molecule type" value="Genomic_DNA"/>
</dbReference>
<evidence type="ECO:0000256" key="2">
    <source>
        <dbReference type="ARBA" id="ARBA00023125"/>
    </source>
</evidence>
<dbReference type="Proteomes" id="UP000183947">
    <property type="component" value="Unassembled WGS sequence"/>
</dbReference>
<dbReference type="STRING" id="1121959.SAMN02746009_02617"/>
<accession>A0A1M6ZZE3</accession>
<evidence type="ECO:0000313" key="5">
    <source>
        <dbReference type="EMBL" id="SHL35861.1"/>
    </source>
</evidence>
<dbReference type="PROSITE" id="PS01124">
    <property type="entry name" value="HTH_ARAC_FAMILY_2"/>
    <property type="match status" value="1"/>
</dbReference>
<protein>
    <submittedName>
        <fullName evidence="5">AraC-type DNA-binding protein</fullName>
    </submittedName>
</protein>
<evidence type="ECO:0000313" key="6">
    <source>
        <dbReference type="Proteomes" id="UP000183947"/>
    </source>
</evidence>
<organism evidence="5 6">
    <name type="scientific">Hymenobacter psychrotolerans DSM 18569</name>
    <dbReference type="NCBI Taxonomy" id="1121959"/>
    <lineage>
        <taxon>Bacteria</taxon>
        <taxon>Pseudomonadati</taxon>
        <taxon>Bacteroidota</taxon>
        <taxon>Cytophagia</taxon>
        <taxon>Cytophagales</taxon>
        <taxon>Hymenobacteraceae</taxon>
        <taxon>Hymenobacter</taxon>
    </lineage>
</organism>
<dbReference type="InterPro" id="IPR009057">
    <property type="entry name" value="Homeodomain-like_sf"/>
</dbReference>
<reference evidence="6" key="1">
    <citation type="submission" date="2016-11" db="EMBL/GenBank/DDBJ databases">
        <authorList>
            <person name="Varghese N."/>
            <person name="Submissions S."/>
        </authorList>
    </citation>
    <scope>NUCLEOTIDE SEQUENCE [LARGE SCALE GENOMIC DNA]</scope>
    <source>
        <strain evidence="6">DSM 18569</strain>
    </source>
</reference>
<feature type="domain" description="HTH araC/xylS-type" evidence="4">
    <location>
        <begin position="119"/>
        <end position="198"/>
    </location>
</feature>
<keyword evidence="1" id="KW-0805">Transcription regulation</keyword>
<gene>
    <name evidence="5" type="ORF">SAMN02746009_02617</name>
</gene>
<keyword evidence="2 5" id="KW-0238">DNA-binding</keyword>
<evidence type="ECO:0000259" key="4">
    <source>
        <dbReference type="PROSITE" id="PS01124"/>
    </source>
</evidence>
<proteinExistence type="predicted"/>
<dbReference type="Gene3D" id="3.30.70.100">
    <property type="match status" value="1"/>
</dbReference>
<dbReference type="SMART" id="SM00342">
    <property type="entry name" value="HTH_ARAC"/>
    <property type="match status" value="1"/>
</dbReference>